<evidence type="ECO:0000313" key="1">
    <source>
        <dbReference type="EMBL" id="ANA85401.1"/>
    </source>
</evidence>
<name>A0A160DCN0_9CAUD</name>
<dbReference type="InterPro" id="IPR053738">
    <property type="entry name" value="Lambda_capsid_assembly"/>
</dbReference>
<accession>A0A160DCN0</accession>
<dbReference type="Pfam" id="PF25209">
    <property type="entry name" value="Phage_capsid_4"/>
    <property type="match status" value="1"/>
</dbReference>
<dbReference type="Gene3D" id="3.90.1690.10">
    <property type="entry name" value="phage-related protein like domain"/>
    <property type="match status" value="1"/>
</dbReference>
<dbReference type="RefSeq" id="YP_009275573.1">
    <property type="nucleotide sequence ID" value="NC_030930.1"/>
</dbReference>
<dbReference type="OrthoDB" id="9473at10239"/>
<dbReference type="Proteomes" id="UP000203985">
    <property type="component" value="Segment"/>
</dbReference>
<sequence>MPTYPPPNPTFTGDTISISRFLKDPASVARRLRTIGEQRLIGDILLPQRFTTESGSVQFETGETIYTERAPEPVAPGSEYPLTAVGNGEIQMASTVKWGRDAEITDEAISRRKINPVESALVKLANHQAKTIDSVALAAVASSVTQSTPASASWNTPTTNILRDVLMAVANIRALNEGFEPNLVVVDDVMLANIMAHPMVTPLLPRETTSSPVFTGNMAVIGGLRFVATPNLPTAGVALVVDNTQLGGMADENLGGPGYVSAGNFGQVKTMREDKNDMWRVRCRRTTVPIVLEPKAAWKITGVAA</sequence>
<evidence type="ECO:0000313" key="2">
    <source>
        <dbReference type="Proteomes" id="UP000203985"/>
    </source>
</evidence>
<dbReference type="GeneID" id="28800778"/>
<dbReference type="EMBL" id="KU998235">
    <property type="protein sequence ID" value="ANA85401.1"/>
    <property type="molecule type" value="Genomic_DNA"/>
</dbReference>
<organism evidence="1 2">
    <name type="scientific">Gordonia phage Bowser</name>
    <dbReference type="NCBI Taxonomy" id="1838063"/>
    <lineage>
        <taxon>Viruses</taxon>
        <taxon>Duplodnaviria</taxon>
        <taxon>Heunggongvirae</taxon>
        <taxon>Uroviricota</taxon>
        <taxon>Caudoviricetes</taxon>
        <taxon>Bowservirus</taxon>
        <taxon>Bowservirus bowser</taxon>
    </lineage>
</organism>
<dbReference type="KEGG" id="vg:28800778"/>
<keyword evidence="2" id="KW-1185">Reference proteome</keyword>
<protein>
    <submittedName>
        <fullName evidence="1">Major capsid protein</fullName>
    </submittedName>
</protein>
<reference evidence="1 2" key="1">
    <citation type="submission" date="2016-03" db="EMBL/GenBank/DDBJ databases">
        <authorList>
            <person name="Montgomery M.T."/>
            <person name="Guerrero C.A."/>
            <person name="Mavrich T.N."/>
            <person name="Pope W.H."/>
            <person name="Garlena R.A."/>
            <person name="Russell D.A."/>
            <person name="Jacobs-Sera D."/>
            <person name="Hendrix R.W."/>
            <person name="Hatfull G.F."/>
        </authorList>
    </citation>
    <scope>NUCLEOTIDE SEQUENCE [LARGE SCALE GENOMIC DNA]</scope>
</reference>
<gene>
    <name evidence="1" type="primary">6</name>
    <name evidence="1" type="ORF">BOWSER_6</name>
</gene>
<proteinExistence type="predicted"/>